<dbReference type="AlphaFoldDB" id="A0A9P7UIV2"/>
<comment type="caution">
    <text evidence="1">The sequence shown here is derived from an EMBL/GenBank/DDBJ whole genome shotgun (WGS) entry which is preliminary data.</text>
</comment>
<evidence type="ECO:0000313" key="2">
    <source>
        <dbReference type="Proteomes" id="UP000699042"/>
    </source>
</evidence>
<dbReference type="Proteomes" id="UP000699042">
    <property type="component" value="Unassembled WGS sequence"/>
</dbReference>
<proteinExistence type="predicted"/>
<dbReference type="EMBL" id="JAESDN010000001">
    <property type="protein sequence ID" value="KAG7058197.1"/>
    <property type="molecule type" value="Genomic_DNA"/>
</dbReference>
<protein>
    <submittedName>
        <fullName evidence="1">Uncharacterized protein</fullName>
    </submittedName>
</protein>
<sequence>MNSPAPPVVGVLYPQHLRRTSSFRHLNPIVIVAFDINIAWSYRRIWYPVYGTIRGGPCRS</sequence>
<accession>A0A9P7UIV2</accession>
<keyword evidence="2" id="KW-1185">Reference proteome</keyword>
<organism evidence="1 2">
    <name type="scientific">Colletotrichum scovillei</name>
    <dbReference type="NCBI Taxonomy" id="1209932"/>
    <lineage>
        <taxon>Eukaryota</taxon>
        <taxon>Fungi</taxon>
        <taxon>Dikarya</taxon>
        <taxon>Ascomycota</taxon>
        <taxon>Pezizomycotina</taxon>
        <taxon>Sordariomycetes</taxon>
        <taxon>Hypocreomycetidae</taxon>
        <taxon>Glomerellales</taxon>
        <taxon>Glomerellaceae</taxon>
        <taxon>Colletotrichum</taxon>
        <taxon>Colletotrichum acutatum species complex</taxon>
    </lineage>
</organism>
<reference evidence="1" key="1">
    <citation type="submission" date="2021-05" db="EMBL/GenBank/DDBJ databases">
        <title>Comparative genomics of three Colletotrichum scovillei strains and genetic complementation revealed genes involved fungal growth and virulence on chili pepper.</title>
        <authorList>
            <person name="Hsieh D.-K."/>
            <person name="Chuang S.-C."/>
            <person name="Chen C.-Y."/>
            <person name="Chao Y.-T."/>
            <person name="Lu M.-Y.J."/>
            <person name="Lee M.-H."/>
            <person name="Shih M.-C."/>
        </authorList>
    </citation>
    <scope>NUCLEOTIDE SEQUENCE</scope>
    <source>
        <strain evidence="1">Coll-153</strain>
    </source>
</reference>
<gene>
    <name evidence="1" type="ORF">JMJ77_005575</name>
</gene>
<evidence type="ECO:0000313" key="1">
    <source>
        <dbReference type="EMBL" id="KAG7058197.1"/>
    </source>
</evidence>
<name>A0A9P7UIV2_9PEZI</name>